<evidence type="ECO:0000313" key="2">
    <source>
        <dbReference type="Proteomes" id="UP001069090"/>
    </source>
</evidence>
<dbReference type="PANTHER" id="PTHR36423">
    <property type="entry name" value="AFR070WP"/>
    <property type="match status" value="1"/>
</dbReference>
<dbReference type="SUPFAM" id="SSF143410">
    <property type="entry name" value="DOPA-like"/>
    <property type="match status" value="1"/>
</dbReference>
<name>A0A9J6RK68_9GAMM</name>
<dbReference type="PANTHER" id="PTHR36423:SF2">
    <property type="entry name" value="AFR070WP"/>
    <property type="match status" value="1"/>
</dbReference>
<sequence>MNEVKRPVNSHKAYHAHVYFDEATVDFASELCREAGQRFGLQVGRVHEKLVGPHPMWSCQIIFGSKDFEQLISWLDEHRNGLTVLVHALSGNDLDDHTHYAYWLGDSQTLDVSQFTA</sequence>
<keyword evidence="2" id="KW-1185">Reference proteome</keyword>
<accession>A0A9J6RK68</accession>
<dbReference type="EMBL" id="JAPTGG010000003">
    <property type="protein sequence ID" value="MCZ0864591.1"/>
    <property type="molecule type" value="Genomic_DNA"/>
</dbReference>
<dbReference type="InterPro" id="IPR023389">
    <property type="entry name" value="DOPA-like_sf"/>
</dbReference>
<comment type="caution">
    <text evidence="1">The sequence shown here is derived from an EMBL/GenBank/DDBJ whole genome shotgun (WGS) entry which is preliminary data.</text>
</comment>
<proteinExistence type="predicted"/>
<dbReference type="AlphaFoldDB" id="A0A9J6RK68"/>
<gene>
    <name evidence="1" type="ORF">O0V09_05230</name>
</gene>
<dbReference type="PIRSF" id="PIRSF028139">
    <property type="entry name" value="DOPA-diox_rel_Mll2280"/>
    <property type="match status" value="1"/>
</dbReference>
<organism evidence="1 2">
    <name type="scientific">Dasania phycosphaerae</name>
    <dbReference type="NCBI Taxonomy" id="2950436"/>
    <lineage>
        <taxon>Bacteria</taxon>
        <taxon>Pseudomonadati</taxon>
        <taxon>Pseudomonadota</taxon>
        <taxon>Gammaproteobacteria</taxon>
        <taxon>Cellvibrionales</taxon>
        <taxon>Spongiibacteraceae</taxon>
        <taxon>Dasania</taxon>
    </lineage>
</organism>
<protein>
    <submittedName>
        <fullName evidence="1">DOPA 4,5-dioxygenase family protein</fullName>
    </submittedName>
</protein>
<dbReference type="RefSeq" id="WP_258330743.1">
    <property type="nucleotide sequence ID" value="NZ_JAPTGG010000003.1"/>
</dbReference>
<dbReference type="InterPro" id="IPR014980">
    <property type="entry name" value="DOPA_dioxygen"/>
</dbReference>
<reference evidence="1 2" key="1">
    <citation type="submission" date="2022-12" db="EMBL/GenBank/DDBJ databases">
        <title>Dasania phycosphaerae sp. nov., isolated from particulate material of the south coast of Korea.</title>
        <authorList>
            <person name="Jiang Y."/>
        </authorList>
    </citation>
    <scope>NUCLEOTIDE SEQUENCE [LARGE SCALE GENOMIC DNA]</scope>
    <source>
        <strain evidence="1 2">GY-19</strain>
    </source>
</reference>
<evidence type="ECO:0000313" key="1">
    <source>
        <dbReference type="EMBL" id="MCZ0864591.1"/>
    </source>
</evidence>
<dbReference type="Pfam" id="PF08883">
    <property type="entry name" value="DOPA_dioxygen"/>
    <property type="match status" value="1"/>
</dbReference>
<dbReference type="Gene3D" id="3.30.70.1240">
    <property type="entry name" value="DOPA-like domains"/>
    <property type="match status" value="1"/>
</dbReference>
<dbReference type="Proteomes" id="UP001069090">
    <property type="component" value="Unassembled WGS sequence"/>
</dbReference>